<feature type="binding site" evidence="1">
    <location>
        <position position="216"/>
    </location>
    <ligand>
        <name>Mg(2+)</name>
        <dbReference type="ChEBI" id="CHEBI:18420"/>
        <label>1</label>
    </ligand>
</feature>
<keyword evidence="3" id="KW-1185">Reference proteome</keyword>
<dbReference type="KEGG" id="lcre:Pla8534_53370"/>
<feature type="binding site" evidence="1">
    <location>
        <position position="40"/>
    </location>
    <ligand>
        <name>Mg(2+)</name>
        <dbReference type="ChEBI" id="CHEBI:18420"/>
        <label>1</label>
    </ligand>
</feature>
<dbReference type="Pfam" id="PF03747">
    <property type="entry name" value="ADP_ribosyl_GH"/>
    <property type="match status" value="1"/>
</dbReference>
<organism evidence="2 3">
    <name type="scientific">Lignipirellula cremea</name>
    <dbReference type="NCBI Taxonomy" id="2528010"/>
    <lineage>
        <taxon>Bacteria</taxon>
        <taxon>Pseudomonadati</taxon>
        <taxon>Planctomycetota</taxon>
        <taxon>Planctomycetia</taxon>
        <taxon>Pirellulales</taxon>
        <taxon>Pirellulaceae</taxon>
        <taxon>Lignipirellula</taxon>
    </lineage>
</organism>
<dbReference type="EMBL" id="CP036433">
    <property type="protein sequence ID" value="QDU97489.1"/>
    <property type="molecule type" value="Genomic_DNA"/>
</dbReference>
<keyword evidence="1" id="KW-0479">Metal-binding</keyword>
<dbReference type="InterPro" id="IPR036705">
    <property type="entry name" value="Ribosyl_crysJ1_sf"/>
</dbReference>
<dbReference type="Proteomes" id="UP000317648">
    <property type="component" value="Chromosome"/>
</dbReference>
<feature type="binding site" evidence="1">
    <location>
        <position position="41"/>
    </location>
    <ligand>
        <name>Mg(2+)</name>
        <dbReference type="ChEBI" id="CHEBI:18420"/>
        <label>1</label>
    </ligand>
</feature>
<reference evidence="2 3" key="1">
    <citation type="submission" date="2019-02" db="EMBL/GenBank/DDBJ databases">
        <title>Deep-cultivation of Planctomycetes and their phenomic and genomic characterization uncovers novel biology.</title>
        <authorList>
            <person name="Wiegand S."/>
            <person name="Jogler M."/>
            <person name="Boedeker C."/>
            <person name="Pinto D."/>
            <person name="Vollmers J."/>
            <person name="Rivas-Marin E."/>
            <person name="Kohn T."/>
            <person name="Peeters S.H."/>
            <person name="Heuer A."/>
            <person name="Rast P."/>
            <person name="Oberbeckmann S."/>
            <person name="Bunk B."/>
            <person name="Jeske O."/>
            <person name="Meyerdierks A."/>
            <person name="Storesund J.E."/>
            <person name="Kallscheuer N."/>
            <person name="Luecker S."/>
            <person name="Lage O.M."/>
            <person name="Pohl T."/>
            <person name="Merkel B.J."/>
            <person name="Hornburger P."/>
            <person name="Mueller R.-W."/>
            <person name="Bruemmer F."/>
            <person name="Labrenz M."/>
            <person name="Spormann A.M."/>
            <person name="Op den Camp H."/>
            <person name="Overmann J."/>
            <person name="Amann R."/>
            <person name="Jetten M.S.M."/>
            <person name="Mascher T."/>
            <person name="Medema M.H."/>
            <person name="Devos D.P."/>
            <person name="Kaster A.-K."/>
            <person name="Ovreas L."/>
            <person name="Rohde M."/>
            <person name="Galperin M.Y."/>
            <person name="Jogler C."/>
        </authorList>
    </citation>
    <scope>NUCLEOTIDE SEQUENCE [LARGE SCALE GENOMIC DNA]</scope>
    <source>
        <strain evidence="2 3">Pla85_3_4</strain>
    </source>
</reference>
<accession>A0A518E088</accession>
<sequence length="263" mass="29158">MWGAIIGDIVGSVYEGRRDWMPVRRVDFQPLVAEDARFTDDTVLTIAVADSLLYDHDLIERLKAYTVAYPLAGYGKAYREWAFSEREEPYNSYGNGSAMRVSPVGWRYSTLDQVLLHARRTAMVTHNHPEGVKGAQAIAAGVFLARTGMDRPQIAAYLTQEFGYELERSIDDQRAEYVFDSSCQGTVPQAIRAFLEADDFEHALRLAISLGGDADTLACMAGALAEAFFGTPPAELRGAARRLLDPSLRVLCDAFTERYGRGT</sequence>
<dbReference type="InterPro" id="IPR050792">
    <property type="entry name" value="ADP-ribosylglycohydrolase"/>
</dbReference>
<evidence type="ECO:0000256" key="1">
    <source>
        <dbReference type="PIRSR" id="PIRSR605502-1"/>
    </source>
</evidence>
<gene>
    <name evidence="2" type="ORF">Pla8534_53370</name>
</gene>
<dbReference type="Gene3D" id="1.10.4080.10">
    <property type="entry name" value="ADP-ribosylation/Crystallin J1"/>
    <property type="match status" value="1"/>
</dbReference>
<dbReference type="GO" id="GO:0016787">
    <property type="term" value="F:hydrolase activity"/>
    <property type="evidence" value="ECO:0007669"/>
    <property type="project" value="UniProtKB-KW"/>
</dbReference>
<keyword evidence="2" id="KW-0378">Hydrolase</keyword>
<feature type="binding site" evidence="1">
    <location>
        <position position="215"/>
    </location>
    <ligand>
        <name>Mg(2+)</name>
        <dbReference type="ChEBI" id="CHEBI:18420"/>
        <label>1</label>
    </ligand>
</feature>
<protein>
    <submittedName>
        <fullName evidence="2">ADP-ribosylglycohydrolase</fullName>
    </submittedName>
</protein>
<name>A0A518E088_9BACT</name>
<dbReference type="InterPro" id="IPR005502">
    <property type="entry name" value="Ribosyl_crysJ1"/>
</dbReference>
<dbReference type="SUPFAM" id="SSF101478">
    <property type="entry name" value="ADP-ribosylglycohydrolase"/>
    <property type="match status" value="1"/>
</dbReference>
<comment type="cofactor">
    <cofactor evidence="1">
        <name>Mg(2+)</name>
        <dbReference type="ChEBI" id="CHEBI:18420"/>
    </cofactor>
    <text evidence="1">Binds 2 magnesium ions per subunit.</text>
</comment>
<dbReference type="AlphaFoldDB" id="A0A518E088"/>
<evidence type="ECO:0000313" key="2">
    <source>
        <dbReference type="EMBL" id="QDU97489.1"/>
    </source>
</evidence>
<feature type="binding site" evidence="1">
    <location>
        <position position="213"/>
    </location>
    <ligand>
        <name>Mg(2+)</name>
        <dbReference type="ChEBI" id="CHEBI:18420"/>
        <label>1</label>
    </ligand>
</feature>
<dbReference type="GO" id="GO:0046872">
    <property type="term" value="F:metal ion binding"/>
    <property type="evidence" value="ECO:0007669"/>
    <property type="project" value="UniProtKB-KW"/>
</dbReference>
<dbReference type="PANTHER" id="PTHR16222:SF12">
    <property type="entry name" value="ADP-RIBOSYLGLYCOHYDROLASE-RELATED"/>
    <property type="match status" value="1"/>
</dbReference>
<dbReference type="RefSeq" id="WP_145056258.1">
    <property type="nucleotide sequence ID" value="NZ_CP036433.1"/>
</dbReference>
<proteinExistence type="predicted"/>
<feature type="binding site" evidence="1">
    <location>
        <position position="39"/>
    </location>
    <ligand>
        <name>Mg(2+)</name>
        <dbReference type="ChEBI" id="CHEBI:18420"/>
        <label>1</label>
    </ligand>
</feature>
<dbReference type="PANTHER" id="PTHR16222">
    <property type="entry name" value="ADP-RIBOSYLGLYCOHYDROLASE"/>
    <property type="match status" value="1"/>
</dbReference>
<dbReference type="OrthoDB" id="9798107at2"/>
<keyword evidence="1" id="KW-0460">Magnesium</keyword>
<evidence type="ECO:0000313" key="3">
    <source>
        <dbReference type="Proteomes" id="UP000317648"/>
    </source>
</evidence>